<sequence length="1010" mass="108974">MLVEAPVKRRKGSQHQKEEHFGLRPQEALRSGHLQGACRDAPGAAEESWLPNIPQTSNSINVYSQGNVPTINALRSIGSQKLPSLDANITVPSVQHGDSHACPSMAVPYDSSEWIPATLTAGPGLLHIPSLDPAGLLPDNAPCQSIPNIEDASADATCSTPWPADLSSEAFPDFQQSLNSPHTPSAAQHGAVQSAQTSSSLELLTNQAGYADQFTSPIQSSSASLELPSPAADGVASPVAERLSQLREINQLRGLTPRTAKHKALYHKNLQDLCPGQRWIELSPALAPSSINRSMATLEMWCEGRLAGGAGLTFAAAGPMFKLVLLADLAAVPMSAWQNFAGHLTAQVVNAQTFSRQRGDALEQCSAQICAAVTTAWFTVTALSPLHSEAVQAMEGAGFDTAGNFREDPPTTITYPTRTLLDMLELTEHQQSLAKVIWRDWHADLASVKEDRRRILSCLQASGAATFMQYGMRPDSYSETNTILQQAAALAENSALQQEITLQGQRRFMLEICSPESAARLWTAVWPHWPDKADLLRQVVDSLADFPGSTRARLTPGGPRTSPHQNAPAKRMRHCHSWIDHGSTQQQSSGPWDWPFMDPMASQASVLSSDAFSEACGVGLENTLSGSLPAMTDLSSEAFCDPDTSSGKLPQTEPIEDTSNGSLGSAHHEVLASSLQDLSSSQAIHDDLHQRPLPSIFADVDLTSLRPHMPGQVRQHRDHAVDGQINAGQTASGQCMLRLSNACLSKQAWSTDLQRSLATHPAVGYSLDAKMYSSSANVSRLSSSTAQRMRRTNAERSHAWEEVRRHRHPSSPVPKLVGQQENQLLQLLHSLAQPAMDSAVAPVTHRLSCMRGINQLRGMTARTAKYKALYRSNLGELCPSQRWVQLCPWLAPPSISQSMATLAAWSEGRLPSSTGHTVAPLGRLFKPVPLAELAMVPLSAFENCVGHLVAQIVNAQIFSKTSGDAPAQRSAEIVGALTTQWFYVAALSLEHTDAVQAMEGNGFNQAGKQI</sequence>
<evidence type="ECO:0000313" key="2">
    <source>
        <dbReference type="EMBL" id="KAK9843001.1"/>
    </source>
</evidence>
<feature type="compositionally biased region" description="Basic and acidic residues" evidence="1">
    <location>
        <begin position="792"/>
        <end position="804"/>
    </location>
</feature>
<feature type="region of interest" description="Disordered" evidence="1">
    <location>
        <begin position="173"/>
        <end position="194"/>
    </location>
</feature>
<dbReference type="AlphaFoldDB" id="A0AAW1SA74"/>
<name>A0AAW1SA74_9CHLO</name>
<feature type="region of interest" description="Disordered" evidence="1">
    <location>
        <begin position="1"/>
        <end position="20"/>
    </location>
</feature>
<feature type="region of interest" description="Disordered" evidence="1">
    <location>
        <begin position="639"/>
        <end position="664"/>
    </location>
</feature>
<feature type="compositionally biased region" description="Polar residues" evidence="1">
    <location>
        <begin position="174"/>
        <end position="194"/>
    </location>
</feature>
<proteinExistence type="predicted"/>
<organism evidence="2 3">
    <name type="scientific">Apatococcus lobatus</name>
    <dbReference type="NCBI Taxonomy" id="904363"/>
    <lineage>
        <taxon>Eukaryota</taxon>
        <taxon>Viridiplantae</taxon>
        <taxon>Chlorophyta</taxon>
        <taxon>core chlorophytes</taxon>
        <taxon>Trebouxiophyceae</taxon>
        <taxon>Chlorellales</taxon>
        <taxon>Chlorellaceae</taxon>
        <taxon>Apatococcus</taxon>
    </lineage>
</organism>
<evidence type="ECO:0000313" key="3">
    <source>
        <dbReference type="Proteomes" id="UP001438707"/>
    </source>
</evidence>
<dbReference type="Proteomes" id="UP001438707">
    <property type="component" value="Unassembled WGS sequence"/>
</dbReference>
<feature type="region of interest" description="Disordered" evidence="1">
    <location>
        <begin position="780"/>
        <end position="814"/>
    </location>
</feature>
<keyword evidence="3" id="KW-1185">Reference proteome</keyword>
<reference evidence="2 3" key="1">
    <citation type="journal article" date="2024" name="Nat. Commun.">
        <title>Phylogenomics reveals the evolutionary origins of lichenization in chlorophyte algae.</title>
        <authorList>
            <person name="Puginier C."/>
            <person name="Libourel C."/>
            <person name="Otte J."/>
            <person name="Skaloud P."/>
            <person name="Haon M."/>
            <person name="Grisel S."/>
            <person name="Petersen M."/>
            <person name="Berrin J.G."/>
            <person name="Delaux P.M."/>
            <person name="Dal Grande F."/>
            <person name="Keller J."/>
        </authorList>
    </citation>
    <scope>NUCLEOTIDE SEQUENCE [LARGE SCALE GENOMIC DNA]</scope>
    <source>
        <strain evidence="2 3">SAG 2145</strain>
    </source>
</reference>
<protein>
    <submittedName>
        <fullName evidence="2">Uncharacterized protein</fullName>
    </submittedName>
</protein>
<evidence type="ECO:0000256" key="1">
    <source>
        <dbReference type="SAM" id="MobiDB-lite"/>
    </source>
</evidence>
<dbReference type="EMBL" id="JALJOS010000002">
    <property type="protein sequence ID" value="KAK9843001.1"/>
    <property type="molecule type" value="Genomic_DNA"/>
</dbReference>
<gene>
    <name evidence="2" type="ORF">WJX74_005501</name>
</gene>
<accession>A0AAW1SA74</accession>
<comment type="caution">
    <text evidence="2">The sequence shown here is derived from an EMBL/GenBank/DDBJ whole genome shotgun (WGS) entry which is preliminary data.</text>
</comment>